<evidence type="ECO:0000313" key="6">
    <source>
        <dbReference type="EMBL" id="GBL44711.1"/>
    </source>
</evidence>
<evidence type="ECO:0000256" key="4">
    <source>
        <dbReference type="ARBA" id="ARBA00023004"/>
    </source>
</evidence>
<evidence type="ECO:0000313" key="7">
    <source>
        <dbReference type="Proteomes" id="UP000286806"/>
    </source>
</evidence>
<evidence type="ECO:0000256" key="1">
    <source>
        <dbReference type="ARBA" id="ARBA00022448"/>
    </source>
</evidence>
<evidence type="ECO:0000256" key="3">
    <source>
        <dbReference type="ARBA" id="ARBA00022723"/>
    </source>
</evidence>
<dbReference type="Gene3D" id="1.10.490.10">
    <property type="entry name" value="Globins"/>
    <property type="match status" value="1"/>
</dbReference>
<evidence type="ECO:0000256" key="5">
    <source>
        <dbReference type="PIRSR" id="PIRSR601486-1"/>
    </source>
</evidence>
<feature type="binding site" description="distal binding residue" evidence="5">
    <location>
        <position position="81"/>
    </location>
    <ligand>
        <name>heme</name>
        <dbReference type="ChEBI" id="CHEBI:30413"/>
    </ligand>
    <ligandPart>
        <name>Fe</name>
        <dbReference type="ChEBI" id="CHEBI:18248"/>
    </ligandPart>
</feature>
<reference evidence="6 7" key="1">
    <citation type="journal article" date="2019" name="Front. Microbiol.">
        <title>Genomes of Neutrophilic Sulfur-Oxidizing Chemolithoautotrophs Representing 9 Proteobacterial Species From 8 Genera.</title>
        <authorList>
            <person name="Watanabe T."/>
            <person name="Kojima H."/>
            <person name="Umezawa K."/>
            <person name="Hori C."/>
            <person name="Takasuka T.E."/>
            <person name="Kato Y."/>
            <person name="Fukui M."/>
        </authorList>
    </citation>
    <scope>NUCLEOTIDE SEQUENCE [LARGE SCALE GENOMIC DNA]</scope>
    <source>
        <strain evidence="6 7">TTN</strain>
    </source>
</reference>
<keyword evidence="2 5" id="KW-0349">Heme</keyword>
<dbReference type="Pfam" id="PF01152">
    <property type="entry name" value="Bac_globin"/>
    <property type="match status" value="1"/>
</dbReference>
<keyword evidence="4 5" id="KW-0408">Iron</keyword>
<dbReference type="InterPro" id="IPR001486">
    <property type="entry name" value="Hemoglobin_trunc"/>
</dbReference>
<dbReference type="OrthoDB" id="25954at2"/>
<dbReference type="EMBL" id="BGOW01000002">
    <property type="protein sequence ID" value="GBL44711.1"/>
    <property type="molecule type" value="Genomic_DNA"/>
</dbReference>
<dbReference type="SUPFAM" id="SSF46458">
    <property type="entry name" value="Globin-like"/>
    <property type="match status" value="1"/>
</dbReference>
<organism evidence="6 7">
    <name type="scientific">Sulfuriferula multivorans</name>
    <dbReference type="NCBI Taxonomy" id="1559896"/>
    <lineage>
        <taxon>Bacteria</taxon>
        <taxon>Pseudomonadati</taxon>
        <taxon>Pseudomonadota</taxon>
        <taxon>Betaproteobacteria</taxon>
        <taxon>Nitrosomonadales</taxon>
        <taxon>Sulfuricellaceae</taxon>
        <taxon>Sulfuriferula</taxon>
    </lineage>
</organism>
<dbReference type="CDD" id="cd08916">
    <property type="entry name" value="TrHb3_P"/>
    <property type="match status" value="1"/>
</dbReference>
<proteinExistence type="predicted"/>
<evidence type="ECO:0000256" key="2">
    <source>
        <dbReference type="ARBA" id="ARBA00022617"/>
    </source>
</evidence>
<accession>A0A401JAN8</accession>
<comment type="caution">
    <text evidence="6">The sequence shown here is derived from an EMBL/GenBank/DDBJ whole genome shotgun (WGS) entry which is preliminary data.</text>
</comment>
<name>A0A401JAN8_9PROT</name>
<dbReference type="Proteomes" id="UP000286806">
    <property type="component" value="Unassembled WGS sequence"/>
</dbReference>
<sequence>MTGASSYRRKLEPLCAKIGRDRVDQVVHAFYTKLRTDPVLHGYFDGITDFSEHEALIADFWWVAMGGILAQPRQFDMLGRHRTLGLTPVVFERWLALFGDTMAIYVPPDLAKQWLQMAVGIGANLQNQMPK</sequence>
<keyword evidence="1" id="KW-0813">Transport</keyword>
<keyword evidence="3 5" id="KW-0479">Metal-binding</keyword>
<gene>
    <name evidence="6" type="ORF">SFMTTN_0512</name>
</gene>
<dbReference type="GO" id="GO:0019825">
    <property type="term" value="F:oxygen binding"/>
    <property type="evidence" value="ECO:0007669"/>
    <property type="project" value="InterPro"/>
</dbReference>
<dbReference type="AlphaFoldDB" id="A0A401JAN8"/>
<keyword evidence="7" id="KW-1185">Reference proteome</keyword>
<dbReference type="GO" id="GO:0020037">
    <property type="term" value="F:heme binding"/>
    <property type="evidence" value="ECO:0007669"/>
    <property type="project" value="InterPro"/>
</dbReference>
<dbReference type="GO" id="GO:0046872">
    <property type="term" value="F:metal ion binding"/>
    <property type="evidence" value="ECO:0007669"/>
    <property type="project" value="UniProtKB-KW"/>
</dbReference>
<dbReference type="InterPro" id="IPR012292">
    <property type="entry name" value="Globin/Proto"/>
</dbReference>
<dbReference type="InterPro" id="IPR009050">
    <property type="entry name" value="Globin-like_sf"/>
</dbReference>
<evidence type="ECO:0008006" key="8">
    <source>
        <dbReference type="Google" id="ProtNLM"/>
    </source>
</evidence>
<protein>
    <recommendedName>
        <fullName evidence="8">Group III truncated hemoglobin</fullName>
    </recommendedName>
</protein>